<evidence type="ECO:0000313" key="1">
    <source>
        <dbReference type="EMBL" id="XCG63263.1"/>
    </source>
</evidence>
<name>A0AAU8DM62_9ACTN</name>
<evidence type="ECO:0008006" key="2">
    <source>
        <dbReference type="Google" id="ProtNLM"/>
    </source>
</evidence>
<dbReference type="AlphaFoldDB" id="A0AAU8DM62"/>
<accession>A0AAU8DM62</accession>
<dbReference type="RefSeq" id="WP_353648878.1">
    <property type="nucleotide sequence ID" value="NZ_CP159218.1"/>
</dbReference>
<dbReference type="EMBL" id="CP159218">
    <property type="protein sequence ID" value="XCG63263.1"/>
    <property type="molecule type" value="Genomic_DNA"/>
</dbReference>
<protein>
    <recommendedName>
        <fullName evidence="2">Septum formation-related domain-containing protein</fullName>
    </recommendedName>
</protein>
<gene>
    <name evidence="1" type="ORF">ABLG96_18990</name>
</gene>
<reference evidence="1" key="1">
    <citation type="submission" date="2024-05" db="EMBL/GenBank/DDBJ databases">
        <authorList>
            <person name="Cai S.Y."/>
            <person name="Jin L.M."/>
            <person name="Li H.R."/>
        </authorList>
    </citation>
    <scope>NUCLEOTIDE SEQUENCE</scope>
    <source>
        <strain evidence="1">A5-74</strain>
    </source>
</reference>
<organism evidence="1">
    <name type="scientific">Nakamurella sp. A5-74</name>
    <dbReference type="NCBI Taxonomy" id="3158264"/>
    <lineage>
        <taxon>Bacteria</taxon>
        <taxon>Bacillati</taxon>
        <taxon>Actinomycetota</taxon>
        <taxon>Actinomycetes</taxon>
        <taxon>Nakamurellales</taxon>
        <taxon>Nakamurellaceae</taxon>
        <taxon>Nakamurella</taxon>
    </lineage>
</organism>
<proteinExistence type="predicted"/>
<sequence>MDKRVTGVTIIVVGLLAVVVLSGLQGRLVSGIAGHGPSVRPGDCARLDPAPQLGNSSDIRRSPVPVATYAECAGAGVGTVIGGTERPQLPESETPIGYQDLLSQCRTPLQSYLFGRIGGGYSWDVTGTHLTFQPSTAAVAVPARAAVQDAPGVCVLARQGADDALDPIAVDEARPGDVLGVCAPSWDDRQFAACDRPHRVEIMAMVTERRIRMGVDLRGREGCEAFLALATGLPDPTLGGRLTLLMDPIPTNAAAPVMCALGVTDPNQELQGSLVGIEDGPVPWV</sequence>